<evidence type="ECO:0000256" key="1">
    <source>
        <dbReference type="SAM" id="MobiDB-lite"/>
    </source>
</evidence>
<dbReference type="SUPFAM" id="SSF47413">
    <property type="entry name" value="lambda repressor-like DNA-binding domains"/>
    <property type="match status" value="1"/>
</dbReference>
<dbReference type="Proteomes" id="UP000824091">
    <property type="component" value="Unassembled WGS sequence"/>
</dbReference>
<gene>
    <name evidence="3" type="ORF">IAD16_09145</name>
</gene>
<dbReference type="AlphaFoldDB" id="A0A9D1I5Q6"/>
<sequence>MRLDTQMIIAGNLRTLRLTKRLSQGDMADYIGSSRGLYAHYELGNRTPDAEALYTIANRLGIDMASLFERDPDKFFSYLANNCNLDEETRELVSIYKELSPFSRGMLMERAAWLLEKEQEKTAGGPSQKMTEPSEHNKLTLKLPSANAE</sequence>
<feature type="domain" description="HTH cro/C1-type" evidence="2">
    <location>
        <begin position="13"/>
        <end position="67"/>
    </location>
</feature>
<feature type="region of interest" description="Disordered" evidence="1">
    <location>
        <begin position="118"/>
        <end position="149"/>
    </location>
</feature>
<protein>
    <submittedName>
        <fullName evidence="3">Helix-turn-helix transcriptional regulator</fullName>
    </submittedName>
</protein>
<name>A0A9D1I5Q6_9FIRM</name>
<dbReference type="Pfam" id="PF01381">
    <property type="entry name" value="HTH_3"/>
    <property type="match status" value="1"/>
</dbReference>
<dbReference type="GO" id="GO:0003677">
    <property type="term" value="F:DNA binding"/>
    <property type="evidence" value="ECO:0007669"/>
    <property type="project" value="InterPro"/>
</dbReference>
<proteinExistence type="predicted"/>
<evidence type="ECO:0000313" key="4">
    <source>
        <dbReference type="Proteomes" id="UP000824091"/>
    </source>
</evidence>
<dbReference type="PROSITE" id="PS50943">
    <property type="entry name" value="HTH_CROC1"/>
    <property type="match status" value="1"/>
</dbReference>
<dbReference type="InterPro" id="IPR001387">
    <property type="entry name" value="Cro/C1-type_HTH"/>
</dbReference>
<dbReference type="Gene3D" id="1.10.260.40">
    <property type="entry name" value="lambda repressor-like DNA-binding domains"/>
    <property type="match status" value="1"/>
</dbReference>
<dbReference type="InterPro" id="IPR010982">
    <property type="entry name" value="Lambda_DNA-bd_dom_sf"/>
</dbReference>
<evidence type="ECO:0000259" key="2">
    <source>
        <dbReference type="PROSITE" id="PS50943"/>
    </source>
</evidence>
<reference evidence="3" key="1">
    <citation type="submission" date="2020-10" db="EMBL/GenBank/DDBJ databases">
        <authorList>
            <person name="Gilroy R."/>
        </authorList>
    </citation>
    <scope>NUCLEOTIDE SEQUENCE</scope>
    <source>
        <strain evidence="3">11300</strain>
    </source>
</reference>
<dbReference type="EMBL" id="DVMO01000144">
    <property type="protein sequence ID" value="HIU28529.1"/>
    <property type="molecule type" value="Genomic_DNA"/>
</dbReference>
<comment type="caution">
    <text evidence="3">The sequence shown here is derived from an EMBL/GenBank/DDBJ whole genome shotgun (WGS) entry which is preliminary data.</text>
</comment>
<dbReference type="SMART" id="SM00530">
    <property type="entry name" value="HTH_XRE"/>
    <property type="match status" value="1"/>
</dbReference>
<organism evidence="3 4">
    <name type="scientific">Candidatus Fimisoma avicola</name>
    <dbReference type="NCBI Taxonomy" id="2840826"/>
    <lineage>
        <taxon>Bacteria</taxon>
        <taxon>Bacillati</taxon>
        <taxon>Bacillota</taxon>
        <taxon>Clostridia</taxon>
        <taxon>Eubacteriales</taxon>
        <taxon>Candidatus Fimisoma</taxon>
    </lineage>
</organism>
<accession>A0A9D1I5Q6</accession>
<dbReference type="CDD" id="cd00093">
    <property type="entry name" value="HTH_XRE"/>
    <property type="match status" value="1"/>
</dbReference>
<reference evidence="3" key="2">
    <citation type="journal article" date="2021" name="PeerJ">
        <title>Extensive microbial diversity within the chicken gut microbiome revealed by metagenomics and culture.</title>
        <authorList>
            <person name="Gilroy R."/>
            <person name="Ravi A."/>
            <person name="Getino M."/>
            <person name="Pursley I."/>
            <person name="Horton D.L."/>
            <person name="Alikhan N.F."/>
            <person name="Baker D."/>
            <person name="Gharbi K."/>
            <person name="Hall N."/>
            <person name="Watson M."/>
            <person name="Adriaenssens E.M."/>
            <person name="Foster-Nyarko E."/>
            <person name="Jarju S."/>
            <person name="Secka A."/>
            <person name="Antonio M."/>
            <person name="Oren A."/>
            <person name="Chaudhuri R.R."/>
            <person name="La Ragione R."/>
            <person name="Hildebrand F."/>
            <person name="Pallen M.J."/>
        </authorList>
    </citation>
    <scope>NUCLEOTIDE SEQUENCE</scope>
    <source>
        <strain evidence="3">11300</strain>
    </source>
</reference>
<evidence type="ECO:0000313" key="3">
    <source>
        <dbReference type="EMBL" id="HIU28529.1"/>
    </source>
</evidence>